<organism evidence="5 6">
    <name type="scientific">Trametes pubescens</name>
    <name type="common">White-rot fungus</name>
    <dbReference type="NCBI Taxonomy" id="154538"/>
    <lineage>
        <taxon>Eukaryota</taxon>
        <taxon>Fungi</taxon>
        <taxon>Dikarya</taxon>
        <taxon>Basidiomycota</taxon>
        <taxon>Agaricomycotina</taxon>
        <taxon>Agaricomycetes</taxon>
        <taxon>Polyporales</taxon>
        <taxon>Polyporaceae</taxon>
        <taxon>Trametes</taxon>
    </lineage>
</organism>
<dbReference type="InterPro" id="IPR036452">
    <property type="entry name" value="Ribo_hydro-like"/>
</dbReference>
<dbReference type="GO" id="GO:0008477">
    <property type="term" value="F:purine nucleosidase activity"/>
    <property type="evidence" value="ECO:0007669"/>
    <property type="project" value="TreeGrafter"/>
</dbReference>
<proteinExistence type="inferred from homology"/>
<evidence type="ECO:0000256" key="3">
    <source>
        <dbReference type="ARBA" id="ARBA00023295"/>
    </source>
</evidence>
<feature type="domain" description="Inosine/uridine-preferring nucleoside hydrolase" evidence="4">
    <location>
        <begin position="9"/>
        <end position="391"/>
    </location>
</feature>
<evidence type="ECO:0000313" key="5">
    <source>
        <dbReference type="EMBL" id="OJT10474.1"/>
    </source>
</evidence>
<comment type="similarity">
    <text evidence="1">Belongs to the IUNH family.</text>
</comment>
<gene>
    <name evidence="5" type="ORF">TRAPUB_13073</name>
</gene>
<evidence type="ECO:0000256" key="2">
    <source>
        <dbReference type="ARBA" id="ARBA00022801"/>
    </source>
</evidence>
<dbReference type="PANTHER" id="PTHR12304">
    <property type="entry name" value="INOSINE-URIDINE PREFERRING NUCLEOSIDE HYDROLASE"/>
    <property type="match status" value="1"/>
</dbReference>
<dbReference type="Proteomes" id="UP000184267">
    <property type="component" value="Unassembled WGS sequence"/>
</dbReference>
<evidence type="ECO:0000313" key="6">
    <source>
        <dbReference type="Proteomes" id="UP000184267"/>
    </source>
</evidence>
<dbReference type="AlphaFoldDB" id="A0A1M2VS87"/>
<dbReference type="Gene3D" id="3.90.245.10">
    <property type="entry name" value="Ribonucleoside hydrolase-like"/>
    <property type="match status" value="1"/>
</dbReference>
<evidence type="ECO:0000259" key="4">
    <source>
        <dbReference type="Pfam" id="PF01156"/>
    </source>
</evidence>
<dbReference type="OrthoDB" id="5783963at2759"/>
<evidence type="ECO:0000256" key="1">
    <source>
        <dbReference type="ARBA" id="ARBA00009176"/>
    </source>
</evidence>
<sequence length="464" mass="50293">MSTNGRIPVIIDTDPGVDDTLAILLALASPELEVLAIVVSFGNTDRASSHINILKIYQALARHIAEYPQDASRFPGMTPSRKIILALGEDLPLQGELHSAQYFHGRDGLGDITQRHPDLNIDDEMPADHSQLSITKRPGVEVALELIKSEPAQTISYLALGPLTNLAKLLRLDRDTVCSRIGRVVCMGGGLDVPGNTSPVAEFNFFADPYAVKELLVPSDPGHGLPLDRFLLLPLDITTPHELSFPHYAAAVDPEFVSTATPSRAAGKPPLVHFTSSFLERTREVMVEFGKDAMELHDIVAVWCAIENPPVANEVPGAPPALQRGWKAVQRRFDIERRTVQRKRKRSILTRFVSISTPAANSVGELTRGMLVVDRRDDQGAYAPGANRAEVQAELERHHFQHAGAYESTALPAPVEVESRPATTTGDQGGAAQRGGVACITETPGSAALVKLLLERVWGVNSKA</sequence>
<keyword evidence="3" id="KW-0326">Glycosidase</keyword>
<keyword evidence="2" id="KW-0378">Hydrolase</keyword>
<accession>A0A1M2VS87</accession>
<dbReference type="GO" id="GO:0005829">
    <property type="term" value="C:cytosol"/>
    <property type="evidence" value="ECO:0007669"/>
    <property type="project" value="TreeGrafter"/>
</dbReference>
<dbReference type="Pfam" id="PF01156">
    <property type="entry name" value="IU_nuc_hydro"/>
    <property type="match status" value="1"/>
</dbReference>
<reference evidence="5 6" key="1">
    <citation type="submission" date="2016-10" db="EMBL/GenBank/DDBJ databases">
        <title>Genome sequence of the basidiomycete white-rot fungus Trametes pubescens.</title>
        <authorList>
            <person name="Makela M.R."/>
            <person name="Granchi Z."/>
            <person name="Peng M."/>
            <person name="De Vries R.P."/>
            <person name="Grigoriev I."/>
            <person name="Riley R."/>
            <person name="Hilden K."/>
        </authorList>
    </citation>
    <scope>NUCLEOTIDE SEQUENCE [LARGE SCALE GENOMIC DNA]</scope>
    <source>
        <strain evidence="5 6">FBCC735</strain>
    </source>
</reference>
<name>A0A1M2VS87_TRAPU</name>
<dbReference type="InterPro" id="IPR001910">
    <property type="entry name" value="Inosine/uridine_hydrolase_dom"/>
</dbReference>
<dbReference type="PANTHER" id="PTHR12304:SF56">
    <property type="entry name" value="HYDROLASE, PUTATIVE (AFU_ORTHOLOGUE AFUA_1G11790)-RELATED"/>
    <property type="match status" value="1"/>
</dbReference>
<comment type="caution">
    <text evidence="5">The sequence shown here is derived from an EMBL/GenBank/DDBJ whole genome shotgun (WGS) entry which is preliminary data.</text>
</comment>
<keyword evidence="6" id="KW-1185">Reference proteome</keyword>
<dbReference type="GO" id="GO:0006152">
    <property type="term" value="P:purine nucleoside catabolic process"/>
    <property type="evidence" value="ECO:0007669"/>
    <property type="project" value="TreeGrafter"/>
</dbReference>
<dbReference type="EMBL" id="MNAD01000776">
    <property type="protein sequence ID" value="OJT10474.1"/>
    <property type="molecule type" value="Genomic_DNA"/>
</dbReference>
<dbReference type="OMA" id="RNVVSMF"/>
<dbReference type="SUPFAM" id="SSF53590">
    <property type="entry name" value="Nucleoside hydrolase"/>
    <property type="match status" value="1"/>
</dbReference>
<dbReference type="STRING" id="154538.A0A1M2VS87"/>
<protein>
    <submittedName>
        <fullName evidence="5">Uridine nucleosidase 1</fullName>
    </submittedName>
</protein>
<dbReference type="InterPro" id="IPR023186">
    <property type="entry name" value="IUNH"/>
</dbReference>